<proteinExistence type="predicted"/>
<name>A0A2B7WI04_9EURO</name>
<evidence type="ECO:0000256" key="1">
    <source>
        <dbReference type="SAM" id="SignalP"/>
    </source>
</evidence>
<dbReference type="SUPFAM" id="SSF110296">
    <property type="entry name" value="Oligoxyloglucan reducing end-specific cellobiohydrolase"/>
    <property type="match status" value="1"/>
</dbReference>
<evidence type="ECO:0000313" key="3">
    <source>
        <dbReference type="Proteomes" id="UP000223968"/>
    </source>
</evidence>
<accession>A0A2B7WI04</accession>
<dbReference type="CDD" id="cd15482">
    <property type="entry name" value="Sialidase_non-viral"/>
    <property type="match status" value="1"/>
</dbReference>
<feature type="chain" id="PRO_5012292929" description="Sialidase domain-containing protein" evidence="1">
    <location>
        <begin position="22"/>
        <end position="392"/>
    </location>
</feature>
<keyword evidence="3" id="KW-1185">Reference proteome</keyword>
<dbReference type="OrthoDB" id="2130735at2759"/>
<reference evidence="2 3" key="1">
    <citation type="submission" date="2017-10" db="EMBL/GenBank/DDBJ databases">
        <title>Comparative genomics in systemic dimorphic fungi from Ajellomycetaceae.</title>
        <authorList>
            <person name="Munoz J.F."/>
            <person name="Mcewen J.G."/>
            <person name="Clay O.K."/>
            <person name="Cuomo C.A."/>
        </authorList>
    </citation>
    <scope>NUCLEOTIDE SEQUENCE [LARGE SCALE GENOMIC DNA]</scope>
    <source>
        <strain evidence="2 3">UAMH5409</strain>
    </source>
</reference>
<protein>
    <recommendedName>
        <fullName evidence="4">Sialidase domain-containing protein</fullName>
    </recommendedName>
</protein>
<keyword evidence="1" id="KW-0732">Signal</keyword>
<dbReference type="Proteomes" id="UP000223968">
    <property type="component" value="Unassembled WGS sequence"/>
</dbReference>
<dbReference type="EMBL" id="PDNB01000289">
    <property type="protein sequence ID" value="PGG96234.1"/>
    <property type="molecule type" value="Genomic_DNA"/>
</dbReference>
<organism evidence="2 3">
    <name type="scientific">Helicocarpus griseus UAMH5409</name>
    <dbReference type="NCBI Taxonomy" id="1447875"/>
    <lineage>
        <taxon>Eukaryota</taxon>
        <taxon>Fungi</taxon>
        <taxon>Dikarya</taxon>
        <taxon>Ascomycota</taxon>
        <taxon>Pezizomycotina</taxon>
        <taxon>Eurotiomycetes</taxon>
        <taxon>Eurotiomycetidae</taxon>
        <taxon>Onygenales</taxon>
        <taxon>Ajellomycetaceae</taxon>
        <taxon>Helicocarpus</taxon>
    </lineage>
</organism>
<gene>
    <name evidence="2" type="ORF">AJ79_09670</name>
</gene>
<dbReference type="Gene3D" id="2.120.10.10">
    <property type="match status" value="1"/>
</dbReference>
<dbReference type="STRING" id="1447875.A0A2B7WI04"/>
<evidence type="ECO:0000313" key="2">
    <source>
        <dbReference type="EMBL" id="PGG96234.1"/>
    </source>
</evidence>
<dbReference type="PANTHER" id="PTHR38792:SF3">
    <property type="entry name" value="BNR_ASP-BOX REPEAT DOMAIN PROTEIN (AFU_ORTHOLOGUE AFUA_7G06430)-RELATED"/>
    <property type="match status" value="1"/>
</dbReference>
<comment type="caution">
    <text evidence="2">The sequence shown here is derived from an EMBL/GenBank/DDBJ whole genome shotgun (WGS) entry which is preliminary data.</text>
</comment>
<feature type="signal peptide" evidence="1">
    <location>
        <begin position="1"/>
        <end position="21"/>
    </location>
</feature>
<dbReference type="PANTHER" id="PTHR38792">
    <property type="entry name" value="BNR/ASP-BOX REPEAT DOMAIN PROTEIN (AFU_ORTHOLOGUE AFUA_7G06430)-RELATED"/>
    <property type="match status" value="1"/>
</dbReference>
<sequence>MFPKLLANALLLATSITTAGALPGGAPKRPFGTFSDLEIFTPPENYTDPRVLYARTVLLAEDNVLLGTWENYSPEPPTVSFPVYRSTDGGETWAEISRVTDTVNNWGLRYQPDLFELPIPLGNFPAGTILCAGNSIPTDLSQTQIDLYASLDKGYTWEFVSHIAAGGEALPNNGLTPVWEPFMMIYQDQLVMYYSDQRDPAHGQKLVHQVSSDLLTWADPVDDVAYSEYTARPGMPTVSQLPDGRYLYTYEYGGGPGFDGYAFPVHYRISADPLDFLNAEDFALVVGAGDGGVTRPTSSPYNVWMPGPAGGENNENGMIVVSASSHTEVFVNRALGAADAWEIVATEERRSYTRHLRAMPQEGHLLIMGAGKLPPSTTNVVRVGVMDLGGAL</sequence>
<dbReference type="AlphaFoldDB" id="A0A2B7WI04"/>
<evidence type="ECO:0008006" key="4">
    <source>
        <dbReference type="Google" id="ProtNLM"/>
    </source>
</evidence>